<dbReference type="AlphaFoldDB" id="A0A0A0EID2"/>
<evidence type="ECO:0000256" key="9">
    <source>
        <dbReference type="HAMAP-Rule" id="MF_00812"/>
    </source>
</evidence>
<evidence type="ECO:0000256" key="8">
    <source>
        <dbReference type="ARBA" id="ARBA00022691"/>
    </source>
</evidence>
<evidence type="ECO:0000256" key="3">
    <source>
        <dbReference type="ARBA" id="ARBA00008145"/>
    </source>
</evidence>
<proteinExistence type="inferred from homology"/>
<dbReference type="GO" id="GO:0005737">
    <property type="term" value="C:cytoplasm"/>
    <property type="evidence" value="ECO:0007669"/>
    <property type="project" value="UniProtKB-SubCell"/>
</dbReference>
<dbReference type="RefSeq" id="WP_043744001.1">
    <property type="nucleotide sequence ID" value="NZ_AQQX01000001.1"/>
</dbReference>
<dbReference type="PROSITE" id="PS51585">
    <property type="entry name" value="SAM_MT_TPMT"/>
    <property type="match status" value="1"/>
</dbReference>
<dbReference type="HAMAP" id="MF_00812">
    <property type="entry name" value="Thiopur_methtran"/>
    <property type="match status" value="1"/>
</dbReference>
<evidence type="ECO:0000256" key="1">
    <source>
        <dbReference type="ARBA" id="ARBA00000903"/>
    </source>
</evidence>
<dbReference type="Pfam" id="PF05724">
    <property type="entry name" value="TPMT"/>
    <property type="match status" value="1"/>
</dbReference>
<dbReference type="EC" id="2.1.1.67" evidence="4 9"/>
<dbReference type="GO" id="GO:0010038">
    <property type="term" value="P:response to metal ion"/>
    <property type="evidence" value="ECO:0007669"/>
    <property type="project" value="InterPro"/>
</dbReference>
<evidence type="ECO:0000256" key="4">
    <source>
        <dbReference type="ARBA" id="ARBA00011905"/>
    </source>
</evidence>
<sequence length="213" mass="23590">MDSDFWHKKWEDNQIGFHRASVNPLLVRFLSVLGLAPGARVFLPLCGKTRDIAWLRDQGFRVAGAELSRMAIEQLFDELGETPEITEHGTLTRFSGKRIDIFVGDIFELSAPVLGPVDAIYDRAALVALPHDMRPRYGAHLAGITGTAPQLLLCFEHSVGEEKGPPFSVDRAEVARVHGESYTADLLLDEEIDGELKGDNAAHDVVWHLLPKV</sequence>
<evidence type="ECO:0000313" key="11">
    <source>
        <dbReference type="Proteomes" id="UP000030004"/>
    </source>
</evidence>
<gene>
    <name evidence="9" type="primary">tpm</name>
    <name evidence="10" type="ORF">ATO9_01335</name>
</gene>
<evidence type="ECO:0000256" key="2">
    <source>
        <dbReference type="ARBA" id="ARBA00004496"/>
    </source>
</evidence>
<dbReference type="STRING" id="1461694.ATO9_01335"/>
<name>A0A0A0EID2_9RHOB</name>
<dbReference type="GO" id="GO:0008119">
    <property type="term" value="F:thiopurine S-methyltransferase activity"/>
    <property type="evidence" value="ECO:0007669"/>
    <property type="project" value="UniProtKB-UniRule"/>
</dbReference>
<keyword evidence="5 9" id="KW-0963">Cytoplasm</keyword>
<dbReference type="GO" id="GO:0032259">
    <property type="term" value="P:methylation"/>
    <property type="evidence" value="ECO:0007669"/>
    <property type="project" value="UniProtKB-KW"/>
</dbReference>
<evidence type="ECO:0000256" key="7">
    <source>
        <dbReference type="ARBA" id="ARBA00022679"/>
    </source>
</evidence>
<dbReference type="Proteomes" id="UP000030004">
    <property type="component" value="Unassembled WGS sequence"/>
</dbReference>
<dbReference type="PANTHER" id="PTHR10259:SF11">
    <property type="entry name" value="THIOPURINE S-METHYLTRANSFERASE"/>
    <property type="match status" value="1"/>
</dbReference>
<comment type="caution">
    <text evidence="10">The sequence shown here is derived from an EMBL/GenBank/DDBJ whole genome shotgun (WGS) entry which is preliminary data.</text>
</comment>
<keyword evidence="6 9" id="KW-0489">Methyltransferase</keyword>
<feature type="binding site" evidence="9">
    <location>
        <position position="45"/>
    </location>
    <ligand>
        <name>S-adenosyl-L-methionine</name>
        <dbReference type="ChEBI" id="CHEBI:59789"/>
    </ligand>
</feature>
<dbReference type="OrthoDB" id="9778208at2"/>
<dbReference type="NCBIfam" id="TIGR03840">
    <property type="entry name" value="TMPT_Se_Te"/>
    <property type="match status" value="1"/>
</dbReference>
<feature type="binding site" evidence="9">
    <location>
        <position position="123"/>
    </location>
    <ligand>
        <name>S-adenosyl-L-methionine</name>
        <dbReference type="ChEBI" id="CHEBI:59789"/>
    </ligand>
</feature>
<dbReference type="InterPro" id="IPR025835">
    <property type="entry name" value="Thiopurine_S-MeTrfase"/>
</dbReference>
<dbReference type="EMBL" id="AQQX01000001">
    <property type="protein sequence ID" value="KGM50174.1"/>
    <property type="molecule type" value="Genomic_DNA"/>
</dbReference>
<dbReference type="Gene3D" id="3.40.50.150">
    <property type="entry name" value="Vaccinia Virus protein VP39"/>
    <property type="match status" value="1"/>
</dbReference>
<comment type="similarity">
    <text evidence="3 9">Belongs to the class I-like SAM-binding methyltransferase superfamily. TPMT family.</text>
</comment>
<evidence type="ECO:0000256" key="5">
    <source>
        <dbReference type="ARBA" id="ARBA00022490"/>
    </source>
</evidence>
<comment type="subcellular location">
    <subcellularLocation>
        <location evidence="2 9">Cytoplasm</location>
    </subcellularLocation>
</comment>
<dbReference type="InterPro" id="IPR022474">
    <property type="entry name" value="Thiopur_S-MeTfrase_Se/Te_detox"/>
</dbReference>
<protein>
    <recommendedName>
        <fullName evidence="4 9">Thiopurine S-methyltransferase</fullName>
        <ecNumber evidence="4 9">2.1.1.67</ecNumber>
    </recommendedName>
    <alternativeName>
        <fullName evidence="9">Thiopurine methyltransferase</fullName>
    </alternativeName>
</protein>
<organism evidence="10 11">
    <name type="scientific">Pseudooceanicola atlanticus</name>
    <dbReference type="NCBI Taxonomy" id="1461694"/>
    <lineage>
        <taxon>Bacteria</taxon>
        <taxon>Pseudomonadati</taxon>
        <taxon>Pseudomonadota</taxon>
        <taxon>Alphaproteobacteria</taxon>
        <taxon>Rhodobacterales</taxon>
        <taxon>Paracoccaceae</taxon>
        <taxon>Pseudooceanicola</taxon>
    </lineage>
</organism>
<dbReference type="PIRSF" id="PIRSF023956">
    <property type="entry name" value="Thiopurine_S-methyltransferase"/>
    <property type="match status" value="1"/>
</dbReference>
<reference evidence="10 11" key="1">
    <citation type="journal article" date="2015" name="Antonie Van Leeuwenhoek">
        <title>Pseudooceanicola atlanticus gen. nov. sp. nov., isolated from surface seawater of the Atlantic Ocean and reclassification of Oceanicola batsensis, Oceanicola marinus, Oceanicola nitratireducens, Oceanicola nanhaiensis, Oceanicola antarcticus and Oceanicola flagellatus, as Pseudooceanicola batsensis comb. nov., Pseudooceanicola marinus comb. nov., Pseudooceanicola nitratireducens comb. nov., Pseudooceanicola nanhaiensis comb. nov., Pseudooceanicola antarcticus comb. nov., and Pseudooceanicola flagellatus comb. nov.</title>
        <authorList>
            <person name="Lai Q."/>
            <person name="Li G."/>
            <person name="Liu X."/>
            <person name="Du Y."/>
            <person name="Sun F."/>
            <person name="Shao Z."/>
        </authorList>
    </citation>
    <scope>NUCLEOTIDE SEQUENCE [LARGE SCALE GENOMIC DNA]</scope>
    <source>
        <strain evidence="10 11">22II-s11g</strain>
    </source>
</reference>
<comment type="catalytic activity">
    <reaction evidence="1 9">
        <text>S-adenosyl-L-methionine + a thiopurine = S-adenosyl-L-homocysteine + a thiopurine S-methylether.</text>
        <dbReference type="EC" id="2.1.1.67"/>
    </reaction>
</comment>
<accession>A0A0A0EID2</accession>
<dbReference type="InterPro" id="IPR008854">
    <property type="entry name" value="TPMT"/>
</dbReference>
<feature type="binding site" evidence="9">
    <location>
        <position position="10"/>
    </location>
    <ligand>
        <name>S-adenosyl-L-methionine</name>
        <dbReference type="ChEBI" id="CHEBI:59789"/>
    </ligand>
</feature>
<dbReference type="eggNOG" id="COG2265">
    <property type="taxonomic scope" value="Bacteria"/>
</dbReference>
<feature type="binding site" evidence="9">
    <location>
        <position position="66"/>
    </location>
    <ligand>
        <name>S-adenosyl-L-methionine</name>
        <dbReference type="ChEBI" id="CHEBI:59789"/>
    </ligand>
</feature>
<dbReference type="FunFam" id="3.40.50.150:FF:000101">
    <property type="entry name" value="Thiopurine S-methyltransferase"/>
    <property type="match status" value="1"/>
</dbReference>
<dbReference type="InterPro" id="IPR029063">
    <property type="entry name" value="SAM-dependent_MTases_sf"/>
</dbReference>
<keyword evidence="8 9" id="KW-0949">S-adenosyl-L-methionine</keyword>
<evidence type="ECO:0000313" key="10">
    <source>
        <dbReference type="EMBL" id="KGM50174.1"/>
    </source>
</evidence>
<dbReference type="SUPFAM" id="SSF53335">
    <property type="entry name" value="S-adenosyl-L-methionine-dependent methyltransferases"/>
    <property type="match status" value="1"/>
</dbReference>
<dbReference type="PANTHER" id="PTHR10259">
    <property type="entry name" value="THIOPURINE S-METHYLTRANSFERASE"/>
    <property type="match status" value="1"/>
</dbReference>
<keyword evidence="11" id="KW-1185">Reference proteome</keyword>
<evidence type="ECO:0000256" key="6">
    <source>
        <dbReference type="ARBA" id="ARBA00022603"/>
    </source>
</evidence>
<keyword evidence="7 9" id="KW-0808">Transferase</keyword>